<evidence type="ECO:0000313" key="11">
    <source>
        <dbReference type="EMBL" id="GGB38763.1"/>
    </source>
</evidence>
<evidence type="ECO:0000259" key="10">
    <source>
        <dbReference type="Pfam" id="PF12631"/>
    </source>
</evidence>
<dbReference type="GO" id="GO:0005525">
    <property type="term" value="F:GTP binding"/>
    <property type="evidence" value="ECO:0007669"/>
    <property type="project" value="UniProtKB-UniRule"/>
</dbReference>
<dbReference type="PANTHER" id="PTHR42714">
    <property type="entry name" value="TRNA MODIFICATION GTPASE GTPBP3"/>
    <property type="match status" value="1"/>
</dbReference>
<feature type="binding site" evidence="7">
    <location>
        <position position="250"/>
    </location>
    <ligand>
        <name>K(+)</name>
        <dbReference type="ChEBI" id="CHEBI:29103"/>
    </ligand>
</feature>
<dbReference type="Gene3D" id="1.20.120.430">
    <property type="entry name" value="tRNA modification GTPase MnmE domain 2"/>
    <property type="match status" value="1"/>
</dbReference>
<comment type="function">
    <text evidence="7">Exhibits a very high intrinsic GTPase hydrolysis rate. Involved in the addition of a carboxymethylaminomethyl (cmnm) group at the wobble position (U34) of certain tRNAs, forming tRNA-cmnm(5)s(2)U34.</text>
</comment>
<dbReference type="Gene3D" id="3.30.1360.120">
    <property type="entry name" value="Probable tRNA modification gtpase trme, domain 1"/>
    <property type="match status" value="1"/>
</dbReference>
<dbReference type="Proteomes" id="UP000623067">
    <property type="component" value="Unassembled WGS sequence"/>
</dbReference>
<keyword evidence="7" id="KW-0963">Cytoplasm</keyword>
<reference evidence="11" key="1">
    <citation type="journal article" date="2014" name="Int. J. Syst. Evol. Microbiol.">
        <title>Complete genome sequence of Corynebacterium casei LMG S-19264T (=DSM 44701T), isolated from a smear-ripened cheese.</title>
        <authorList>
            <consortium name="US DOE Joint Genome Institute (JGI-PGF)"/>
            <person name="Walter F."/>
            <person name="Albersmeier A."/>
            <person name="Kalinowski J."/>
            <person name="Ruckert C."/>
        </authorList>
    </citation>
    <scope>NUCLEOTIDE SEQUENCE</scope>
    <source>
        <strain evidence="11">CGMCC 1.15330</strain>
    </source>
</reference>
<comment type="subunit">
    <text evidence="7">Homodimer. Heterotetramer of two MnmE and two MnmG subunits.</text>
</comment>
<evidence type="ECO:0000259" key="8">
    <source>
        <dbReference type="Pfam" id="PF01926"/>
    </source>
</evidence>
<keyword evidence="5 7" id="KW-0630">Potassium</keyword>
<feature type="binding site" evidence="7">
    <location>
        <position position="21"/>
    </location>
    <ligand>
        <name>(6S)-5-formyl-5,6,7,8-tetrahydrofolate</name>
        <dbReference type="ChEBI" id="CHEBI:57457"/>
    </ligand>
</feature>
<dbReference type="InterPro" id="IPR004520">
    <property type="entry name" value="GTPase_MnmE"/>
</dbReference>
<dbReference type="Gene3D" id="3.40.50.300">
    <property type="entry name" value="P-loop containing nucleotide triphosphate hydrolases"/>
    <property type="match status" value="1"/>
</dbReference>
<dbReference type="RefSeq" id="WP_188659607.1">
    <property type="nucleotide sequence ID" value="NZ_BMIH01000004.1"/>
</dbReference>
<feature type="binding site" evidence="7">
    <location>
        <begin position="226"/>
        <end position="231"/>
    </location>
    <ligand>
        <name>GTP</name>
        <dbReference type="ChEBI" id="CHEBI:37565"/>
    </ligand>
</feature>
<keyword evidence="2 7" id="KW-0819">tRNA processing</keyword>
<dbReference type="Pfam" id="PF12631">
    <property type="entry name" value="MnmE_helical"/>
    <property type="match status" value="1"/>
</dbReference>
<dbReference type="CDD" id="cd04164">
    <property type="entry name" value="trmE"/>
    <property type="match status" value="1"/>
</dbReference>
<gene>
    <name evidence="7 11" type="primary">mnmE</name>
    <name evidence="7" type="synonym">trmE</name>
    <name evidence="11" type="ORF">GCM10011380_30240</name>
</gene>
<dbReference type="NCBIfam" id="TIGR00231">
    <property type="entry name" value="small_GTP"/>
    <property type="match status" value="1"/>
</dbReference>
<dbReference type="FunFam" id="3.30.1360.120:FF:000007">
    <property type="entry name" value="tRNA modification GTPase GTPBP3, mitochondrial"/>
    <property type="match status" value="1"/>
</dbReference>
<feature type="binding site" evidence="7">
    <location>
        <position position="245"/>
    </location>
    <ligand>
        <name>K(+)</name>
        <dbReference type="ChEBI" id="CHEBI:29103"/>
    </ligand>
</feature>
<feature type="binding site" evidence="7">
    <location>
        <position position="251"/>
    </location>
    <ligand>
        <name>Mg(2+)</name>
        <dbReference type="ChEBI" id="CHEBI:18420"/>
    </ligand>
</feature>
<dbReference type="InterPro" id="IPR027368">
    <property type="entry name" value="MnmE_dom2"/>
</dbReference>
<feature type="binding site" evidence="7">
    <location>
        <position position="78"/>
    </location>
    <ligand>
        <name>(6S)-5-formyl-5,6,7,8-tetrahydrofolate</name>
        <dbReference type="ChEBI" id="CHEBI:57457"/>
    </ligand>
</feature>
<feature type="binding site" evidence="7">
    <location>
        <position position="426"/>
    </location>
    <ligand>
        <name>(6S)-5-formyl-5,6,7,8-tetrahydrofolate</name>
        <dbReference type="ChEBI" id="CHEBI:57457"/>
    </ligand>
</feature>
<comment type="cofactor">
    <cofactor evidence="7">
        <name>K(+)</name>
        <dbReference type="ChEBI" id="CHEBI:29103"/>
    </cofactor>
    <text evidence="7">Binds 1 potassium ion per subunit.</text>
</comment>
<feature type="binding site" evidence="7">
    <location>
        <position position="118"/>
    </location>
    <ligand>
        <name>(6S)-5-formyl-5,6,7,8-tetrahydrofolate</name>
        <dbReference type="ChEBI" id="CHEBI:57457"/>
    </ligand>
</feature>
<evidence type="ECO:0000259" key="9">
    <source>
        <dbReference type="Pfam" id="PF10396"/>
    </source>
</evidence>
<reference evidence="11" key="2">
    <citation type="submission" date="2020-09" db="EMBL/GenBank/DDBJ databases">
        <authorList>
            <person name="Sun Q."/>
            <person name="Zhou Y."/>
        </authorList>
    </citation>
    <scope>NUCLEOTIDE SEQUENCE</scope>
    <source>
        <strain evidence="11">CGMCC 1.15330</strain>
    </source>
</reference>
<dbReference type="HAMAP" id="MF_00379">
    <property type="entry name" value="GTPase_MnmE"/>
    <property type="match status" value="1"/>
</dbReference>
<feature type="binding site" evidence="7">
    <location>
        <position position="247"/>
    </location>
    <ligand>
        <name>K(+)</name>
        <dbReference type="ChEBI" id="CHEBI:29103"/>
    </ligand>
</feature>
<protein>
    <recommendedName>
        <fullName evidence="7">tRNA modification GTPase MnmE</fullName>
        <ecNumber evidence="7">3.6.-.-</ecNumber>
    </recommendedName>
</protein>
<keyword evidence="12" id="KW-1185">Reference proteome</keyword>
<feature type="binding site" evidence="7">
    <location>
        <begin position="245"/>
        <end position="251"/>
    </location>
    <ligand>
        <name>GTP</name>
        <dbReference type="ChEBI" id="CHEBI:37565"/>
    </ligand>
</feature>
<evidence type="ECO:0000256" key="7">
    <source>
        <dbReference type="HAMAP-Rule" id="MF_00379"/>
    </source>
</evidence>
<dbReference type="PANTHER" id="PTHR42714:SF2">
    <property type="entry name" value="TRNA MODIFICATION GTPASE GTPBP3, MITOCHONDRIAL"/>
    <property type="match status" value="1"/>
</dbReference>
<evidence type="ECO:0000256" key="1">
    <source>
        <dbReference type="ARBA" id="ARBA00011043"/>
    </source>
</evidence>
<dbReference type="InterPro" id="IPR027417">
    <property type="entry name" value="P-loop_NTPase"/>
</dbReference>
<dbReference type="EMBL" id="BMIH01000004">
    <property type="protein sequence ID" value="GGB38763.1"/>
    <property type="molecule type" value="Genomic_DNA"/>
</dbReference>
<comment type="caution">
    <text evidence="7">Lacks conserved residue(s) required for the propagation of feature annotation.</text>
</comment>
<evidence type="ECO:0000256" key="5">
    <source>
        <dbReference type="ARBA" id="ARBA00022958"/>
    </source>
</evidence>
<dbReference type="GO" id="GO:0002098">
    <property type="term" value="P:tRNA wobble uridine modification"/>
    <property type="evidence" value="ECO:0007669"/>
    <property type="project" value="TreeGrafter"/>
</dbReference>
<comment type="caution">
    <text evidence="11">The sequence shown here is derived from an EMBL/GenBank/DDBJ whole genome shotgun (WGS) entry which is preliminary data.</text>
</comment>
<keyword evidence="6 7" id="KW-0342">GTP-binding</keyword>
<accession>A0A916WY12</accession>
<feature type="binding site" evidence="7">
    <location>
        <position position="226"/>
    </location>
    <ligand>
        <name>K(+)</name>
        <dbReference type="ChEBI" id="CHEBI:29103"/>
    </ligand>
</feature>
<evidence type="ECO:0000313" key="12">
    <source>
        <dbReference type="Proteomes" id="UP000623067"/>
    </source>
</evidence>
<evidence type="ECO:0000256" key="3">
    <source>
        <dbReference type="ARBA" id="ARBA00022741"/>
    </source>
</evidence>
<evidence type="ECO:0000256" key="4">
    <source>
        <dbReference type="ARBA" id="ARBA00022801"/>
    </source>
</evidence>
<keyword evidence="7" id="KW-0479">Metal-binding</keyword>
<dbReference type="NCBIfam" id="NF003661">
    <property type="entry name" value="PRK05291.1-3"/>
    <property type="match status" value="1"/>
</dbReference>
<feature type="binding site" evidence="7">
    <location>
        <begin position="270"/>
        <end position="273"/>
    </location>
    <ligand>
        <name>GTP</name>
        <dbReference type="ChEBI" id="CHEBI:37565"/>
    </ligand>
</feature>
<comment type="similarity">
    <text evidence="1 7">Belongs to the TRAFAC class TrmE-Era-EngA-EngB-Septin-like GTPase superfamily. TrmE GTPase family.</text>
</comment>
<dbReference type="InterPro" id="IPR027266">
    <property type="entry name" value="TrmE/GcvT-like"/>
</dbReference>
<feature type="domain" description="GTP-binding protein TrmE N-terminal" evidence="9">
    <location>
        <begin position="4"/>
        <end position="118"/>
    </location>
</feature>
<keyword evidence="3 7" id="KW-0547">Nucleotide-binding</keyword>
<dbReference type="Pfam" id="PF10396">
    <property type="entry name" value="TrmE_N"/>
    <property type="match status" value="1"/>
</dbReference>
<evidence type="ECO:0000256" key="6">
    <source>
        <dbReference type="ARBA" id="ARBA00023134"/>
    </source>
</evidence>
<dbReference type="InterPro" id="IPR018948">
    <property type="entry name" value="GTP-bd_TrmE_N"/>
</dbReference>
<dbReference type="AlphaFoldDB" id="A0A916WY12"/>
<comment type="subcellular location">
    <subcellularLocation>
        <location evidence="7">Cytoplasm</location>
    </subcellularLocation>
</comment>
<dbReference type="GO" id="GO:0005737">
    <property type="term" value="C:cytoplasm"/>
    <property type="evidence" value="ECO:0007669"/>
    <property type="project" value="UniProtKB-SubCell"/>
</dbReference>
<keyword evidence="4 7" id="KW-0378">Hydrolase</keyword>
<dbReference type="GO" id="GO:0046872">
    <property type="term" value="F:metal ion binding"/>
    <property type="evidence" value="ECO:0007669"/>
    <property type="project" value="UniProtKB-KW"/>
</dbReference>
<proteinExistence type="inferred from homology"/>
<organism evidence="11 12">
    <name type="scientific">Sphingomonas metalli</name>
    <dbReference type="NCBI Taxonomy" id="1779358"/>
    <lineage>
        <taxon>Bacteria</taxon>
        <taxon>Pseudomonadati</taxon>
        <taxon>Pseudomonadota</taxon>
        <taxon>Alphaproteobacteria</taxon>
        <taxon>Sphingomonadales</taxon>
        <taxon>Sphingomonadaceae</taxon>
        <taxon>Sphingomonas</taxon>
    </lineage>
</organism>
<evidence type="ECO:0000256" key="2">
    <source>
        <dbReference type="ARBA" id="ARBA00022694"/>
    </source>
</evidence>
<dbReference type="GO" id="GO:0003924">
    <property type="term" value="F:GTPase activity"/>
    <property type="evidence" value="ECO:0007669"/>
    <property type="project" value="UniProtKB-UniRule"/>
</dbReference>
<dbReference type="SUPFAM" id="SSF116878">
    <property type="entry name" value="TrmE connector domain"/>
    <property type="match status" value="1"/>
</dbReference>
<dbReference type="SUPFAM" id="SSF52540">
    <property type="entry name" value="P-loop containing nucleoside triphosphate hydrolases"/>
    <property type="match status" value="1"/>
</dbReference>
<name>A0A916WY12_9SPHN</name>
<keyword evidence="7" id="KW-0460">Magnesium</keyword>
<dbReference type="InterPro" id="IPR025867">
    <property type="entry name" value="MnmE_helical"/>
</dbReference>
<dbReference type="GO" id="GO:0030488">
    <property type="term" value="P:tRNA methylation"/>
    <property type="evidence" value="ECO:0007669"/>
    <property type="project" value="TreeGrafter"/>
</dbReference>
<sequence>MTDTIFAVSSGRPPAAIAVIRISGPDALLAGRTLAGPLPPARAARVRVLRDAAGAVLDRALAIVFPGPATATGEDLVELHCHGGRAVVAAVEAALSRLPSCRRAEPGEFTRRALAHGRIDLAEAEGLADLLEAETEAQRVAALAAAEGWISRQVGDWLAEVAILSARVEAMLDHDDEDDVVGGDDEMAAIRGGMDDLGRRIDAAASAPPVERLRDGIRVVIAGPPNAGKSTLLNLMAEREAAIVSPIAGTTRDRIEAAVVRGGVPYLLLDTAGLTKTDDMVEAIGVERAGAAIATADLLLWMGDEAPPRRDALWLHGRSDLSGRGTVPADRTLAVRQDDPASIAALWTLVAERSAALLPRVDALPLRERHRRLCGEAAAALRVPPRDPLLMGEALRRARVALAGITGADATETMLDALFGRFCIGK</sequence>
<feature type="domain" description="MnmE helical" evidence="10">
    <location>
        <begin position="121"/>
        <end position="423"/>
    </location>
</feature>
<dbReference type="EC" id="3.6.-.-" evidence="7"/>
<dbReference type="InterPro" id="IPR006073">
    <property type="entry name" value="GTP-bd"/>
</dbReference>
<feature type="domain" description="G" evidence="8">
    <location>
        <begin position="218"/>
        <end position="305"/>
    </location>
</feature>
<dbReference type="SUPFAM" id="SSF103025">
    <property type="entry name" value="Folate-binding domain"/>
    <property type="match status" value="1"/>
</dbReference>
<dbReference type="CDD" id="cd14858">
    <property type="entry name" value="TrmE_N"/>
    <property type="match status" value="1"/>
</dbReference>
<dbReference type="InterPro" id="IPR031168">
    <property type="entry name" value="G_TrmE"/>
</dbReference>
<dbReference type="InterPro" id="IPR005225">
    <property type="entry name" value="Small_GTP-bd"/>
</dbReference>
<feature type="binding site" evidence="7">
    <location>
        <position position="230"/>
    </location>
    <ligand>
        <name>Mg(2+)</name>
        <dbReference type="ChEBI" id="CHEBI:18420"/>
    </ligand>
</feature>
<dbReference type="Pfam" id="PF01926">
    <property type="entry name" value="MMR_HSR1"/>
    <property type="match status" value="1"/>
</dbReference>